<dbReference type="RefSeq" id="XP_026607422.1">
    <property type="nucleotide sequence ID" value="XM_026744259.1"/>
</dbReference>
<evidence type="ECO:0000313" key="8">
    <source>
        <dbReference type="Proteomes" id="UP000256690"/>
    </source>
</evidence>
<reference evidence="7 8" key="1">
    <citation type="journal article" date="2018" name="IMA Fungus">
        <title>IMA Genome-F 9: Draft genome sequence of Annulohypoxylon stygium, Aspergillus mulundensis, Berkeleyomyces basicola (syn. Thielaviopsis basicola), Ceratocystis smalleyi, two Cercospora beticola strains, Coleophoma cylindrospora, Fusarium fracticaudum, Phialophora cf. hyalina, and Morchella septimelata.</title>
        <authorList>
            <person name="Wingfield B.D."/>
            <person name="Bills G.F."/>
            <person name="Dong Y."/>
            <person name="Huang W."/>
            <person name="Nel W.J."/>
            <person name="Swalarsk-Parry B.S."/>
            <person name="Vaghefi N."/>
            <person name="Wilken P.M."/>
            <person name="An Z."/>
            <person name="de Beer Z.W."/>
            <person name="De Vos L."/>
            <person name="Chen L."/>
            <person name="Duong T.A."/>
            <person name="Gao Y."/>
            <person name="Hammerbacher A."/>
            <person name="Kikkert J.R."/>
            <person name="Li Y."/>
            <person name="Li H."/>
            <person name="Li K."/>
            <person name="Li Q."/>
            <person name="Liu X."/>
            <person name="Ma X."/>
            <person name="Naidoo K."/>
            <person name="Pethybridge S.J."/>
            <person name="Sun J."/>
            <person name="Steenkamp E.T."/>
            <person name="van der Nest M.A."/>
            <person name="van Wyk S."/>
            <person name="Wingfield M.J."/>
            <person name="Xiong C."/>
            <person name="Yue Q."/>
            <person name="Zhang X."/>
        </authorList>
    </citation>
    <scope>NUCLEOTIDE SEQUENCE [LARGE SCALE GENOMIC DNA]</scope>
    <source>
        <strain evidence="7 8">DSM 5745</strain>
    </source>
</reference>
<dbReference type="GO" id="GO:0050661">
    <property type="term" value="F:NADP binding"/>
    <property type="evidence" value="ECO:0007669"/>
    <property type="project" value="InterPro"/>
</dbReference>
<keyword evidence="2" id="KW-0560">Oxidoreductase</keyword>
<dbReference type="Gene3D" id="1.10.1040.10">
    <property type="entry name" value="N-(1-d-carboxylethyl)-l-norvaline Dehydrogenase, domain 2"/>
    <property type="match status" value="1"/>
</dbReference>
<name>A0A3D8SXH3_9EURO</name>
<dbReference type="STRING" id="1810919.A0A3D8SXH3"/>
<dbReference type="InterPro" id="IPR036291">
    <property type="entry name" value="NAD(P)-bd_dom_sf"/>
</dbReference>
<dbReference type="InterPro" id="IPR006115">
    <property type="entry name" value="6PGDH_NADP-bd"/>
</dbReference>
<dbReference type="InterPro" id="IPR013328">
    <property type="entry name" value="6PGD_dom2"/>
</dbReference>
<dbReference type="Proteomes" id="UP000256690">
    <property type="component" value="Unassembled WGS sequence"/>
</dbReference>
<accession>A0A3D8SXH3</accession>
<dbReference type="Pfam" id="PF03446">
    <property type="entry name" value="NAD_binding_2"/>
    <property type="match status" value="1"/>
</dbReference>
<evidence type="ECO:0000259" key="6">
    <source>
        <dbReference type="Pfam" id="PF14833"/>
    </source>
</evidence>
<evidence type="ECO:0000256" key="1">
    <source>
        <dbReference type="ARBA" id="ARBA00007598"/>
    </source>
</evidence>
<feature type="active site" evidence="4">
    <location>
        <position position="189"/>
    </location>
</feature>
<evidence type="ECO:0000256" key="2">
    <source>
        <dbReference type="ARBA" id="ARBA00023002"/>
    </source>
</evidence>
<feature type="domain" description="6-phosphogluconate dehydrogenase NADP-binding" evidence="5">
    <location>
        <begin position="5"/>
        <end position="170"/>
    </location>
</feature>
<comment type="similarity">
    <text evidence="1">Belongs to the HIBADH-related family. NP60 subfamily.</text>
</comment>
<keyword evidence="3" id="KW-0520">NAD</keyword>
<comment type="caution">
    <text evidence="7">The sequence shown here is derived from an EMBL/GenBank/DDBJ whole genome shotgun (WGS) entry which is preliminary data.</text>
</comment>
<dbReference type="InterPro" id="IPR029154">
    <property type="entry name" value="HIBADH-like_NADP-bd"/>
</dbReference>
<feature type="domain" description="3-hydroxyisobutyrate dehydrogenase-like NAD-binding" evidence="6">
    <location>
        <begin position="183"/>
        <end position="302"/>
    </location>
</feature>
<dbReference type="EMBL" id="PVWQ01000002">
    <property type="protein sequence ID" value="RDW90468.1"/>
    <property type="molecule type" value="Genomic_DNA"/>
</dbReference>
<dbReference type="PIRSF" id="PIRSF000103">
    <property type="entry name" value="HIBADH"/>
    <property type="match status" value="1"/>
</dbReference>
<dbReference type="InterPro" id="IPR051265">
    <property type="entry name" value="HIBADH-related_NP60_sf"/>
</dbReference>
<dbReference type="Gene3D" id="3.40.50.720">
    <property type="entry name" value="NAD(P)-binding Rossmann-like Domain"/>
    <property type="match status" value="1"/>
</dbReference>
<dbReference type="GeneID" id="38112613"/>
<evidence type="ECO:0008006" key="9">
    <source>
        <dbReference type="Google" id="ProtNLM"/>
    </source>
</evidence>
<evidence type="ECO:0000256" key="3">
    <source>
        <dbReference type="ARBA" id="ARBA00023027"/>
    </source>
</evidence>
<dbReference type="GO" id="GO:0051287">
    <property type="term" value="F:NAD binding"/>
    <property type="evidence" value="ECO:0007669"/>
    <property type="project" value="InterPro"/>
</dbReference>
<keyword evidence="8" id="KW-1185">Reference proteome</keyword>
<evidence type="ECO:0000256" key="4">
    <source>
        <dbReference type="PIRSR" id="PIRSR000103-1"/>
    </source>
</evidence>
<dbReference type="OrthoDB" id="435038at2759"/>
<proteinExistence type="inferred from homology"/>
<dbReference type="PANTHER" id="PTHR43580:SF3">
    <property type="entry name" value="6-PHOSPHOGLUCONATE DEHYDROGENASE FAMILY PROTEIN (AFU_ORTHOLOGUE AFUA_2G11600)"/>
    <property type="match status" value="1"/>
</dbReference>
<dbReference type="InterPro" id="IPR015815">
    <property type="entry name" value="HIBADH-related"/>
</dbReference>
<dbReference type="InterPro" id="IPR008927">
    <property type="entry name" value="6-PGluconate_DH-like_C_sf"/>
</dbReference>
<dbReference type="SUPFAM" id="SSF51735">
    <property type="entry name" value="NAD(P)-binding Rossmann-fold domains"/>
    <property type="match status" value="1"/>
</dbReference>
<dbReference type="AlphaFoldDB" id="A0A3D8SXH3"/>
<evidence type="ECO:0000259" key="5">
    <source>
        <dbReference type="Pfam" id="PF03446"/>
    </source>
</evidence>
<sequence>MASETVAWIGLGNIGRGMSRNIALKGPQKTPLALYNRTASKASAFAESINAEKSQAAVAVSSLSTAVEDASITFICVGDDPALDQIINTITSDDSLTLKGKIIVDCSTVHPDTSRRIHSTLASKGASFIACPVFGAPNAADAGQMVVVPAGSQEAIKRIQPFLEGVTSKAVLDVGPEAEKDVGRASLLKVLGNTFILNTVETLAEGLVAAEKSGLGTDVYQQWVSTMFPGPFAKYAERMATGEYFKREEPLFAVDLARKDLRHAASLAEGAGMSLPSVKVTDDFLKVVKEEKGEKGDIAGVYGAIRKASGLPYENQ</sequence>
<evidence type="ECO:0000313" key="7">
    <source>
        <dbReference type="EMBL" id="RDW90468.1"/>
    </source>
</evidence>
<organism evidence="7 8">
    <name type="scientific">Aspergillus mulundensis</name>
    <dbReference type="NCBI Taxonomy" id="1810919"/>
    <lineage>
        <taxon>Eukaryota</taxon>
        <taxon>Fungi</taxon>
        <taxon>Dikarya</taxon>
        <taxon>Ascomycota</taxon>
        <taxon>Pezizomycotina</taxon>
        <taxon>Eurotiomycetes</taxon>
        <taxon>Eurotiomycetidae</taxon>
        <taxon>Eurotiales</taxon>
        <taxon>Aspergillaceae</taxon>
        <taxon>Aspergillus</taxon>
        <taxon>Aspergillus subgen. Nidulantes</taxon>
    </lineage>
</organism>
<dbReference type="GO" id="GO:0016491">
    <property type="term" value="F:oxidoreductase activity"/>
    <property type="evidence" value="ECO:0007669"/>
    <property type="project" value="UniProtKB-KW"/>
</dbReference>
<protein>
    <recommendedName>
        <fullName evidence="9">6-phosphogluconate dehydrogenase family protein</fullName>
    </recommendedName>
</protein>
<dbReference type="PANTHER" id="PTHR43580">
    <property type="entry name" value="OXIDOREDUCTASE GLYR1-RELATED"/>
    <property type="match status" value="1"/>
</dbReference>
<dbReference type="Pfam" id="PF14833">
    <property type="entry name" value="NAD_binding_11"/>
    <property type="match status" value="1"/>
</dbReference>
<dbReference type="SUPFAM" id="SSF48179">
    <property type="entry name" value="6-phosphogluconate dehydrogenase C-terminal domain-like"/>
    <property type="match status" value="1"/>
</dbReference>
<gene>
    <name evidence="7" type="ORF">DSM5745_02243</name>
</gene>